<accession>A0A3L6QPN7</accession>
<feature type="signal peptide" evidence="1">
    <location>
        <begin position="1"/>
        <end position="22"/>
    </location>
</feature>
<dbReference type="InterPro" id="IPR001810">
    <property type="entry name" value="F-box_dom"/>
</dbReference>
<feature type="chain" id="PRO_5018167471" description="F-box domain-containing protein" evidence="1">
    <location>
        <begin position="23"/>
        <end position="84"/>
    </location>
</feature>
<keyword evidence="1" id="KW-0732">Signal</keyword>
<feature type="domain" description="F-box" evidence="2">
    <location>
        <begin position="4"/>
        <end position="44"/>
    </location>
</feature>
<dbReference type="Pfam" id="PF12937">
    <property type="entry name" value="F-box-like"/>
    <property type="match status" value="1"/>
</dbReference>
<dbReference type="EMBL" id="PQIB02000011">
    <property type="protein sequence ID" value="RLM84685.1"/>
    <property type="molecule type" value="Genomic_DNA"/>
</dbReference>
<sequence>MDSLLGAVAADVLALLPPRSLAACRCVCKAWRAVVDAGRLLRADLLPLSVGGIFTNMMHELVFAQFSSSGDPRRGARSPATSFD</sequence>
<evidence type="ECO:0000259" key="2">
    <source>
        <dbReference type="SMART" id="SM00256"/>
    </source>
</evidence>
<gene>
    <name evidence="3" type="ORF">C2845_PM04G01270</name>
</gene>
<comment type="caution">
    <text evidence="3">The sequence shown here is derived from an EMBL/GenBank/DDBJ whole genome shotgun (WGS) entry which is preliminary data.</text>
</comment>
<dbReference type="SUPFAM" id="SSF81383">
    <property type="entry name" value="F-box domain"/>
    <property type="match status" value="1"/>
</dbReference>
<dbReference type="AlphaFoldDB" id="A0A3L6QPN7"/>
<dbReference type="Proteomes" id="UP000275267">
    <property type="component" value="Unassembled WGS sequence"/>
</dbReference>
<name>A0A3L6QPN7_PANMI</name>
<dbReference type="Gene3D" id="1.20.1280.50">
    <property type="match status" value="1"/>
</dbReference>
<evidence type="ECO:0000313" key="3">
    <source>
        <dbReference type="EMBL" id="RLM84685.1"/>
    </source>
</evidence>
<dbReference type="OrthoDB" id="689710at2759"/>
<dbReference type="InterPro" id="IPR036047">
    <property type="entry name" value="F-box-like_dom_sf"/>
</dbReference>
<organism evidence="3 4">
    <name type="scientific">Panicum miliaceum</name>
    <name type="common">Proso millet</name>
    <name type="synonym">Broomcorn millet</name>
    <dbReference type="NCBI Taxonomy" id="4540"/>
    <lineage>
        <taxon>Eukaryota</taxon>
        <taxon>Viridiplantae</taxon>
        <taxon>Streptophyta</taxon>
        <taxon>Embryophyta</taxon>
        <taxon>Tracheophyta</taxon>
        <taxon>Spermatophyta</taxon>
        <taxon>Magnoliopsida</taxon>
        <taxon>Liliopsida</taxon>
        <taxon>Poales</taxon>
        <taxon>Poaceae</taxon>
        <taxon>PACMAD clade</taxon>
        <taxon>Panicoideae</taxon>
        <taxon>Panicodae</taxon>
        <taxon>Paniceae</taxon>
        <taxon>Panicinae</taxon>
        <taxon>Panicum</taxon>
        <taxon>Panicum sect. Panicum</taxon>
    </lineage>
</organism>
<dbReference type="STRING" id="4540.A0A3L6QPN7"/>
<reference evidence="4" key="1">
    <citation type="journal article" date="2019" name="Nat. Commun.">
        <title>The genome of broomcorn millet.</title>
        <authorList>
            <person name="Zou C."/>
            <person name="Miki D."/>
            <person name="Li D."/>
            <person name="Tang Q."/>
            <person name="Xiao L."/>
            <person name="Rajput S."/>
            <person name="Deng P."/>
            <person name="Jia W."/>
            <person name="Huang R."/>
            <person name="Zhang M."/>
            <person name="Sun Y."/>
            <person name="Hu J."/>
            <person name="Fu X."/>
            <person name="Schnable P.S."/>
            <person name="Li F."/>
            <person name="Zhang H."/>
            <person name="Feng B."/>
            <person name="Zhu X."/>
            <person name="Liu R."/>
            <person name="Schnable J.C."/>
            <person name="Zhu J.-K."/>
            <person name="Zhang H."/>
        </authorList>
    </citation>
    <scope>NUCLEOTIDE SEQUENCE [LARGE SCALE GENOMIC DNA]</scope>
</reference>
<dbReference type="SMART" id="SM00256">
    <property type="entry name" value="FBOX"/>
    <property type="match status" value="1"/>
</dbReference>
<evidence type="ECO:0000256" key="1">
    <source>
        <dbReference type="SAM" id="SignalP"/>
    </source>
</evidence>
<keyword evidence="4" id="KW-1185">Reference proteome</keyword>
<protein>
    <recommendedName>
        <fullName evidence="2">F-box domain-containing protein</fullName>
    </recommendedName>
</protein>
<proteinExistence type="predicted"/>
<dbReference type="PANTHER" id="PTHR34591">
    <property type="entry name" value="OS03G0653100 PROTEIN-RELATED"/>
    <property type="match status" value="1"/>
</dbReference>
<evidence type="ECO:0000313" key="4">
    <source>
        <dbReference type="Proteomes" id="UP000275267"/>
    </source>
</evidence>